<evidence type="ECO:0000313" key="3">
    <source>
        <dbReference type="EMBL" id="QJB68213.1"/>
    </source>
</evidence>
<dbReference type="PANTHER" id="PTHR28243:SF1">
    <property type="entry name" value="PYRIDOXAMINE 5'-PHOSPHATE OXIDASE ALR4036 FAMILY FMN-BINDING DOMAIN-CONTAINING PROTEIN"/>
    <property type="match status" value="1"/>
</dbReference>
<sequence>MTFSQEEFYFNNLDLSLEKSWELLTSGKKDRHSPLHTLAVGTVTADGTPSQRIMVLRDVDRETRMLRFNTDARVSKVADLDNGGAISILGYHPDAKVQLRLSGTARIEREGAIAEEAWEQASPYGKRCYLADPPPGSPVDAPTSGLDPAIEGQKPDAKQTAPARINFAVLLAEINRIEWLYLAHTGHRRALFFWNEKTDQWDSGWLVP</sequence>
<dbReference type="Gene3D" id="2.30.110.10">
    <property type="entry name" value="Electron Transport, Fmn-binding Protein, Chain A"/>
    <property type="match status" value="1"/>
</dbReference>
<dbReference type="RefSeq" id="WP_168818057.1">
    <property type="nucleotide sequence ID" value="NZ_CP051217.1"/>
</dbReference>
<dbReference type="SUPFAM" id="SSF50475">
    <property type="entry name" value="FMN-binding split barrel"/>
    <property type="match status" value="1"/>
</dbReference>
<dbReference type="KEGG" id="phao:HF685_01935"/>
<feature type="domain" description="Pyridoxamine 5'-phosphate oxidase Alr4036 family FMN-binding" evidence="2">
    <location>
        <begin position="28"/>
        <end position="107"/>
    </location>
</feature>
<organism evidence="3 4">
    <name type="scientific">Parasphingorhabdus halotolerans</name>
    <dbReference type="NCBI Taxonomy" id="2725558"/>
    <lineage>
        <taxon>Bacteria</taxon>
        <taxon>Pseudomonadati</taxon>
        <taxon>Pseudomonadota</taxon>
        <taxon>Alphaproteobacteria</taxon>
        <taxon>Sphingomonadales</taxon>
        <taxon>Sphingomonadaceae</taxon>
        <taxon>Parasphingorhabdus</taxon>
    </lineage>
</organism>
<dbReference type="AlphaFoldDB" id="A0A6H2DJP9"/>
<evidence type="ECO:0000256" key="1">
    <source>
        <dbReference type="SAM" id="MobiDB-lite"/>
    </source>
</evidence>
<evidence type="ECO:0000259" key="2">
    <source>
        <dbReference type="Pfam" id="PF12766"/>
    </source>
</evidence>
<evidence type="ECO:0000313" key="4">
    <source>
        <dbReference type="Proteomes" id="UP000501600"/>
    </source>
</evidence>
<gene>
    <name evidence="3" type="ORF">HF685_01935</name>
</gene>
<proteinExistence type="predicted"/>
<dbReference type="InterPro" id="IPR024624">
    <property type="entry name" value="Pyridox_Oxase_Alr4036_FMN-bd"/>
</dbReference>
<protein>
    <submittedName>
        <fullName evidence="3">Flavin-binding protein</fullName>
    </submittedName>
</protein>
<name>A0A6H2DJP9_9SPHN</name>
<dbReference type="PANTHER" id="PTHR28243">
    <property type="entry name" value="AGL049CP"/>
    <property type="match status" value="1"/>
</dbReference>
<dbReference type="EMBL" id="CP051217">
    <property type="protein sequence ID" value="QJB68213.1"/>
    <property type="molecule type" value="Genomic_DNA"/>
</dbReference>
<dbReference type="Pfam" id="PF12766">
    <property type="entry name" value="Pyridox_oxase_2"/>
    <property type="match status" value="1"/>
</dbReference>
<keyword evidence="4" id="KW-1185">Reference proteome</keyword>
<dbReference type="Proteomes" id="UP000501600">
    <property type="component" value="Chromosome"/>
</dbReference>
<accession>A0A6H2DJP9</accession>
<reference evidence="3 4" key="1">
    <citation type="submission" date="2020-04" db="EMBL/GenBank/DDBJ databases">
        <title>Genome sequence for Sphingorhabdus sp. strain M1.</title>
        <authorList>
            <person name="Park S.-J."/>
        </authorList>
    </citation>
    <scope>NUCLEOTIDE SEQUENCE [LARGE SCALE GENOMIC DNA]</scope>
    <source>
        <strain evidence="3 4">JK6</strain>
    </source>
</reference>
<feature type="region of interest" description="Disordered" evidence="1">
    <location>
        <begin position="131"/>
        <end position="158"/>
    </location>
</feature>
<dbReference type="InterPro" id="IPR012349">
    <property type="entry name" value="Split_barrel_FMN-bd"/>
</dbReference>
<dbReference type="GO" id="GO:0010181">
    <property type="term" value="F:FMN binding"/>
    <property type="evidence" value="ECO:0007669"/>
    <property type="project" value="InterPro"/>
</dbReference>